<dbReference type="RefSeq" id="WP_228390851.1">
    <property type="nucleotide sequence ID" value="NZ_FRBM01000011.1"/>
</dbReference>
<dbReference type="EMBL" id="FRBM01000011">
    <property type="protein sequence ID" value="SHM22196.1"/>
    <property type="molecule type" value="Genomic_DNA"/>
</dbReference>
<dbReference type="Gene3D" id="1.20.120.930">
    <property type="entry name" value="Uncharacterised protein PF12889, N-terminal DUF3829"/>
    <property type="match status" value="1"/>
</dbReference>
<feature type="coiled-coil region" evidence="1">
    <location>
        <begin position="131"/>
        <end position="182"/>
    </location>
</feature>
<reference evidence="2 3" key="1">
    <citation type="submission" date="2016-11" db="EMBL/GenBank/DDBJ databases">
        <authorList>
            <person name="Jaros S."/>
            <person name="Januszkiewicz K."/>
            <person name="Wedrychowicz H."/>
        </authorList>
    </citation>
    <scope>NUCLEOTIDE SEQUENCE [LARGE SCALE GENOMIC DNA]</scope>
    <source>
        <strain evidence="2 3">DSM 27621</strain>
    </source>
</reference>
<evidence type="ECO:0008006" key="4">
    <source>
        <dbReference type="Google" id="ProtNLM"/>
    </source>
</evidence>
<evidence type="ECO:0000313" key="3">
    <source>
        <dbReference type="Proteomes" id="UP000184069"/>
    </source>
</evidence>
<dbReference type="PROSITE" id="PS51257">
    <property type="entry name" value="PROKAR_LIPOPROTEIN"/>
    <property type="match status" value="1"/>
</dbReference>
<dbReference type="STRING" id="1423959.SAMN05444407_11137"/>
<evidence type="ECO:0000313" key="2">
    <source>
        <dbReference type="EMBL" id="SHM22196.1"/>
    </source>
</evidence>
<dbReference type="AlphaFoldDB" id="A0A1M7H1G8"/>
<evidence type="ECO:0000256" key="1">
    <source>
        <dbReference type="SAM" id="Coils"/>
    </source>
</evidence>
<feature type="coiled-coil region" evidence="1">
    <location>
        <begin position="286"/>
        <end position="313"/>
    </location>
</feature>
<proteinExistence type="predicted"/>
<organism evidence="2 3">
    <name type="scientific">Chryseobacterium contaminans</name>
    <dbReference type="NCBI Taxonomy" id="1423959"/>
    <lineage>
        <taxon>Bacteria</taxon>
        <taxon>Pseudomonadati</taxon>
        <taxon>Bacteroidota</taxon>
        <taxon>Flavobacteriia</taxon>
        <taxon>Flavobacteriales</taxon>
        <taxon>Weeksellaceae</taxon>
        <taxon>Chryseobacterium group</taxon>
        <taxon>Chryseobacterium</taxon>
    </lineage>
</organism>
<accession>A0A1M7H1G8</accession>
<protein>
    <recommendedName>
        <fullName evidence="4">DUF3829 domain-containing protein</fullName>
    </recommendedName>
</protein>
<name>A0A1M7H1G8_9FLAO</name>
<gene>
    <name evidence="2" type="ORF">SAMN05444407_11137</name>
</gene>
<sequence>MMKKILLITGILSLSLSLISCDKLEKIKEKLSQSGNSTQANPFSVNSGDKNRDIVSFNNKVVKMDEAQAEFIKNFQESLTQMEEYVKNITANPQYSGMSPIFTPTIMMWINQEIKAPDVLGKDYQVLVDKMKDTATQLQTLKKDLETYKTAEDWKDDKGKKITEISEKANKLIQENRKAANELFAKLSPKADQAEIEVLKGHPLKDHIIQSKEAMEFTQKIIDDSYDITDLNAYKQKFAQQYQQMEKLYTRNVDEKIPSSEKQKENSYTALNNALNDFLGKMRIVQRSLNENSSDLNSDLDDLESEANTVLNRYNNFVD</sequence>
<dbReference type="Proteomes" id="UP000184069">
    <property type="component" value="Unassembled WGS sequence"/>
</dbReference>
<keyword evidence="1" id="KW-0175">Coiled coil</keyword>